<dbReference type="PANTHER" id="PTHR28644">
    <property type="entry name" value="SMALL INTEGRAL MEMBRANE PROTEIN 15"/>
    <property type="match status" value="1"/>
</dbReference>
<keyword evidence="4 9" id="KW-0812">Transmembrane</keyword>
<dbReference type="Pfam" id="PF15086">
    <property type="entry name" value="UPF0542"/>
    <property type="match status" value="1"/>
</dbReference>
<dbReference type="EMBL" id="JARKIK010000015">
    <property type="protein sequence ID" value="KAK8747267.1"/>
    <property type="molecule type" value="Genomic_DNA"/>
</dbReference>
<evidence type="ECO:0000256" key="8">
    <source>
        <dbReference type="SAM" id="MobiDB-lite"/>
    </source>
</evidence>
<feature type="transmembrane region" description="Helical" evidence="9">
    <location>
        <begin position="35"/>
        <end position="56"/>
    </location>
</feature>
<feature type="compositionally biased region" description="Basic and acidic residues" evidence="8">
    <location>
        <begin position="90"/>
        <end position="105"/>
    </location>
</feature>
<keyword evidence="6" id="KW-0175">Coiled coil</keyword>
<evidence type="ECO:0000313" key="10">
    <source>
        <dbReference type="EMBL" id="KAK8747267.1"/>
    </source>
</evidence>
<dbReference type="PANTHER" id="PTHR28644:SF1">
    <property type="entry name" value="SMALL INTEGRAL MEMBRANE PROTEIN 15"/>
    <property type="match status" value="1"/>
</dbReference>
<evidence type="ECO:0000256" key="1">
    <source>
        <dbReference type="ARBA" id="ARBA00004167"/>
    </source>
</evidence>
<evidence type="ECO:0000256" key="6">
    <source>
        <dbReference type="ARBA" id="ARBA00023054"/>
    </source>
</evidence>
<keyword evidence="7 9" id="KW-0472">Membrane</keyword>
<dbReference type="AlphaFoldDB" id="A0AAW0Y693"/>
<evidence type="ECO:0000256" key="3">
    <source>
        <dbReference type="ARBA" id="ARBA00017904"/>
    </source>
</evidence>
<proteinExistence type="inferred from homology"/>
<evidence type="ECO:0000256" key="9">
    <source>
        <dbReference type="SAM" id="Phobius"/>
    </source>
</evidence>
<accession>A0AAW0Y693</accession>
<evidence type="ECO:0000313" key="11">
    <source>
        <dbReference type="Proteomes" id="UP001445076"/>
    </source>
</evidence>
<name>A0AAW0Y693_CHEQU</name>
<dbReference type="Proteomes" id="UP001445076">
    <property type="component" value="Unassembled WGS sequence"/>
</dbReference>
<reference evidence="10 11" key="1">
    <citation type="journal article" date="2024" name="BMC Genomics">
        <title>Genome assembly of redclaw crayfish (Cherax quadricarinatus) provides insights into its immune adaptation and hypoxia tolerance.</title>
        <authorList>
            <person name="Liu Z."/>
            <person name="Zheng J."/>
            <person name="Li H."/>
            <person name="Fang K."/>
            <person name="Wang S."/>
            <person name="He J."/>
            <person name="Zhou D."/>
            <person name="Weng S."/>
            <person name="Chi M."/>
            <person name="Gu Z."/>
            <person name="He J."/>
            <person name="Li F."/>
            <person name="Wang M."/>
        </authorList>
    </citation>
    <scope>NUCLEOTIDE SEQUENCE [LARGE SCALE GENOMIC DNA]</scope>
    <source>
        <strain evidence="10">ZL_2023a</strain>
    </source>
</reference>
<dbReference type="InterPro" id="IPR027877">
    <property type="entry name" value="Smim15"/>
</dbReference>
<comment type="caution">
    <text evidence="10">The sequence shown here is derived from an EMBL/GenBank/DDBJ whole genome shotgun (WGS) entry which is preliminary data.</text>
</comment>
<keyword evidence="5 9" id="KW-1133">Transmembrane helix</keyword>
<organism evidence="10 11">
    <name type="scientific">Cherax quadricarinatus</name>
    <name type="common">Australian red claw crayfish</name>
    <dbReference type="NCBI Taxonomy" id="27406"/>
    <lineage>
        <taxon>Eukaryota</taxon>
        <taxon>Metazoa</taxon>
        <taxon>Ecdysozoa</taxon>
        <taxon>Arthropoda</taxon>
        <taxon>Crustacea</taxon>
        <taxon>Multicrustacea</taxon>
        <taxon>Malacostraca</taxon>
        <taxon>Eumalacostraca</taxon>
        <taxon>Eucarida</taxon>
        <taxon>Decapoda</taxon>
        <taxon>Pleocyemata</taxon>
        <taxon>Astacidea</taxon>
        <taxon>Parastacoidea</taxon>
        <taxon>Parastacidae</taxon>
        <taxon>Cherax</taxon>
    </lineage>
</organism>
<protein>
    <recommendedName>
        <fullName evidence="3">Small integral membrane protein 15</fullName>
    </recommendedName>
</protein>
<keyword evidence="11" id="KW-1185">Reference proteome</keyword>
<comment type="subcellular location">
    <subcellularLocation>
        <location evidence="1">Membrane</location>
        <topology evidence="1">Single-pass membrane protein</topology>
    </subcellularLocation>
</comment>
<feature type="region of interest" description="Disordered" evidence="8">
    <location>
        <begin position="85"/>
        <end position="105"/>
    </location>
</feature>
<evidence type="ECO:0000256" key="7">
    <source>
        <dbReference type="ARBA" id="ARBA00023136"/>
    </source>
</evidence>
<comment type="similarity">
    <text evidence="2">Belongs to the SMIM15 family.</text>
</comment>
<dbReference type="GO" id="GO:0016020">
    <property type="term" value="C:membrane"/>
    <property type="evidence" value="ECO:0007669"/>
    <property type="project" value="UniProtKB-SubCell"/>
</dbReference>
<sequence length="105" mass="11985">MDGDDAIKTPIEEVSGGWLHQLVVYAARNPWEFCWYLLLCLSPMFFISAILSWKLAKALEAQEKAFLKRRTYSSVFVRNNVAASTQPDGSEMKMDHILSESKKNN</sequence>
<gene>
    <name evidence="10" type="ORF">OTU49_016722</name>
</gene>
<evidence type="ECO:0000256" key="4">
    <source>
        <dbReference type="ARBA" id="ARBA00022692"/>
    </source>
</evidence>
<evidence type="ECO:0000256" key="2">
    <source>
        <dbReference type="ARBA" id="ARBA00006758"/>
    </source>
</evidence>
<evidence type="ECO:0000256" key="5">
    <source>
        <dbReference type="ARBA" id="ARBA00022989"/>
    </source>
</evidence>